<comment type="caution">
    <text evidence="2">The sequence shown here is derived from an EMBL/GenBank/DDBJ whole genome shotgun (WGS) entry which is preliminary data.</text>
</comment>
<gene>
    <name evidence="2" type="ORF">C8F04DRAFT_1176429</name>
</gene>
<evidence type="ECO:0000313" key="3">
    <source>
        <dbReference type="Proteomes" id="UP001218188"/>
    </source>
</evidence>
<feature type="region of interest" description="Disordered" evidence="1">
    <location>
        <begin position="76"/>
        <end position="101"/>
    </location>
</feature>
<feature type="region of interest" description="Disordered" evidence="1">
    <location>
        <begin position="159"/>
        <end position="188"/>
    </location>
</feature>
<keyword evidence="3" id="KW-1185">Reference proteome</keyword>
<protein>
    <submittedName>
        <fullName evidence="2">Uncharacterized protein</fullName>
    </submittedName>
</protein>
<reference evidence="2" key="1">
    <citation type="submission" date="2023-03" db="EMBL/GenBank/DDBJ databases">
        <title>Massive genome expansion in bonnet fungi (Mycena s.s.) driven by repeated elements and novel gene families across ecological guilds.</title>
        <authorList>
            <consortium name="Lawrence Berkeley National Laboratory"/>
            <person name="Harder C.B."/>
            <person name="Miyauchi S."/>
            <person name="Viragh M."/>
            <person name="Kuo A."/>
            <person name="Thoen E."/>
            <person name="Andreopoulos B."/>
            <person name="Lu D."/>
            <person name="Skrede I."/>
            <person name="Drula E."/>
            <person name="Henrissat B."/>
            <person name="Morin E."/>
            <person name="Kohler A."/>
            <person name="Barry K."/>
            <person name="LaButti K."/>
            <person name="Morin E."/>
            <person name="Salamov A."/>
            <person name="Lipzen A."/>
            <person name="Mereny Z."/>
            <person name="Hegedus B."/>
            <person name="Baldrian P."/>
            <person name="Stursova M."/>
            <person name="Weitz H."/>
            <person name="Taylor A."/>
            <person name="Grigoriev I.V."/>
            <person name="Nagy L.G."/>
            <person name="Martin F."/>
            <person name="Kauserud H."/>
        </authorList>
    </citation>
    <scope>NUCLEOTIDE SEQUENCE</scope>
    <source>
        <strain evidence="2">CBHHK200</strain>
    </source>
</reference>
<name>A0AAD6TA04_9AGAR</name>
<sequence length="188" mass="20861">MGCGAVARQRLGLRVRRQNGLCAPPLCSAHTWTWETRSSSTLEQLEDRWSEEEREKGMARTCPDWEVERKGVQLRDHDEPEYTPSEGKGGQLRDRNKPESTPAVEIGTHLCCVTTIVEGAVSPGSGINFGVGGRVWVPVAGLEFAVIVSVASTRHIARGRRREPGDGVGVVQRRRHSREKKGWSQSHQ</sequence>
<proteinExistence type="predicted"/>
<dbReference type="AlphaFoldDB" id="A0AAD6TA04"/>
<organism evidence="2 3">
    <name type="scientific">Mycena alexandri</name>
    <dbReference type="NCBI Taxonomy" id="1745969"/>
    <lineage>
        <taxon>Eukaryota</taxon>
        <taxon>Fungi</taxon>
        <taxon>Dikarya</taxon>
        <taxon>Basidiomycota</taxon>
        <taxon>Agaricomycotina</taxon>
        <taxon>Agaricomycetes</taxon>
        <taxon>Agaricomycetidae</taxon>
        <taxon>Agaricales</taxon>
        <taxon>Marasmiineae</taxon>
        <taxon>Mycenaceae</taxon>
        <taxon>Mycena</taxon>
    </lineage>
</organism>
<dbReference type="Proteomes" id="UP001218188">
    <property type="component" value="Unassembled WGS sequence"/>
</dbReference>
<dbReference type="EMBL" id="JARJCM010000013">
    <property type="protein sequence ID" value="KAJ7042269.1"/>
    <property type="molecule type" value="Genomic_DNA"/>
</dbReference>
<evidence type="ECO:0000256" key="1">
    <source>
        <dbReference type="SAM" id="MobiDB-lite"/>
    </source>
</evidence>
<evidence type="ECO:0000313" key="2">
    <source>
        <dbReference type="EMBL" id="KAJ7042269.1"/>
    </source>
</evidence>
<accession>A0AAD6TA04</accession>